<dbReference type="SUPFAM" id="SSF53720">
    <property type="entry name" value="ALDH-like"/>
    <property type="match status" value="1"/>
</dbReference>
<dbReference type="PANTHER" id="PTHR21256:SF14">
    <property type="entry name" value="HISTIDINOL DEHYDROGENASE"/>
    <property type="match status" value="1"/>
</dbReference>
<evidence type="ECO:0000256" key="6">
    <source>
        <dbReference type="PIRSR" id="PIRSR000099-1"/>
    </source>
</evidence>
<evidence type="ECO:0000256" key="4">
    <source>
        <dbReference type="ARBA" id="ARBA00072814"/>
    </source>
</evidence>
<dbReference type="FunFam" id="3.40.50.1980:FF:000001">
    <property type="entry name" value="Histidinol dehydrogenase"/>
    <property type="match status" value="1"/>
</dbReference>
<evidence type="ECO:0000313" key="11">
    <source>
        <dbReference type="EMBL" id="QHQ35768.1"/>
    </source>
</evidence>
<evidence type="ECO:0000256" key="10">
    <source>
        <dbReference type="RuleBase" id="RU004175"/>
    </source>
</evidence>
<keyword evidence="7" id="KW-0520">NAD</keyword>
<dbReference type="GO" id="GO:0005829">
    <property type="term" value="C:cytosol"/>
    <property type="evidence" value="ECO:0007669"/>
    <property type="project" value="TreeGrafter"/>
</dbReference>
<feature type="binding site" evidence="7">
    <location>
        <position position="181"/>
    </location>
    <ligand>
        <name>NAD(+)</name>
        <dbReference type="ChEBI" id="CHEBI:57540"/>
    </ligand>
</feature>
<feature type="active site" description="Proton acceptor" evidence="6">
    <location>
        <position position="320"/>
    </location>
</feature>
<keyword evidence="2 9" id="KW-0862">Zinc</keyword>
<keyword evidence="3 5" id="KW-0560">Oxidoreductase</keyword>
<evidence type="ECO:0000256" key="5">
    <source>
        <dbReference type="PIRNR" id="PIRNR000099"/>
    </source>
</evidence>
<evidence type="ECO:0000313" key="12">
    <source>
        <dbReference type="Proteomes" id="UP000464495"/>
    </source>
</evidence>
<evidence type="ECO:0000256" key="2">
    <source>
        <dbReference type="ARBA" id="ARBA00022833"/>
    </source>
</evidence>
<evidence type="ECO:0000256" key="9">
    <source>
        <dbReference type="PIRSR" id="PIRSR000099-4"/>
    </source>
</evidence>
<dbReference type="PANTHER" id="PTHR21256">
    <property type="entry name" value="HISTIDINOL DEHYDROGENASE HDH"/>
    <property type="match status" value="1"/>
</dbReference>
<dbReference type="GO" id="GO:0000105">
    <property type="term" value="P:L-histidine biosynthetic process"/>
    <property type="evidence" value="ECO:0007669"/>
    <property type="project" value="InterPro"/>
</dbReference>
<feature type="binding site" evidence="8">
    <location>
        <position position="407"/>
    </location>
    <ligand>
        <name>substrate</name>
    </ligand>
</feature>
<dbReference type="InterPro" id="IPR012131">
    <property type="entry name" value="Hstdl_DH"/>
</dbReference>
<comment type="cofactor">
    <cofactor evidence="9">
        <name>Zn(2+)</name>
        <dbReference type="ChEBI" id="CHEBI:29105"/>
    </cofactor>
    <text evidence="9">Binds 1 zinc ion per subunit.</text>
</comment>
<comment type="similarity">
    <text evidence="5 10">Belongs to the histidinol dehydrogenase family.</text>
</comment>
<dbReference type="EMBL" id="CP046620">
    <property type="protein sequence ID" value="QHQ35768.1"/>
    <property type="molecule type" value="Genomic_DNA"/>
</dbReference>
<feature type="binding site" evidence="8">
    <location>
        <position position="320"/>
    </location>
    <ligand>
        <name>substrate</name>
    </ligand>
</feature>
<evidence type="ECO:0000256" key="3">
    <source>
        <dbReference type="ARBA" id="ARBA00023002"/>
    </source>
</evidence>
<dbReference type="AlphaFoldDB" id="A0A6P1SZ71"/>
<feature type="binding site" evidence="7">
    <location>
        <position position="204"/>
    </location>
    <ligand>
        <name>NAD(+)</name>
        <dbReference type="ChEBI" id="CHEBI:57540"/>
    </ligand>
</feature>
<evidence type="ECO:0000256" key="1">
    <source>
        <dbReference type="ARBA" id="ARBA00022723"/>
    </source>
</evidence>
<dbReference type="InterPro" id="IPR016161">
    <property type="entry name" value="Ald_DH/histidinol_DH"/>
</dbReference>
<feature type="binding site" evidence="8">
    <location>
        <position position="249"/>
    </location>
    <ligand>
        <name>substrate</name>
    </ligand>
</feature>
<dbReference type="GO" id="GO:0004399">
    <property type="term" value="F:histidinol dehydrogenase activity"/>
    <property type="evidence" value="ECO:0007669"/>
    <property type="project" value="InterPro"/>
</dbReference>
<dbReference type="NCBIfam" id="TIGR00069">
    <property type="entry name" value="hisD"/>
    <property type="match status" value="1"/>
</dbReference>
<dbReference type="Gene3D" id="3.40.50.1980">
    <property type="entry name" value="Nitrogenase molybdenum iron protein domain"/>
    <property type="match status" value="2"/>
</dbReference>
<dbReference type="Pfam" id="PF00815">
    <property type="entry name" value="Histidinol_dh"/>
    <property type="match status" value="1"/>
</dbReference>
<evidence type="ECO:0000256" key="8">
    <source>
        <dbReference type="PIRSR" id="PIRSR000099-3"/>
    </source>
</evidence>
<dbReference type="PIRSF" id="PIRSF000099">
    <property type="entry name" value="Histidinol_dh"/>
    <property type="match status" value="1"/>
</dbReference>
<dbReference type="GO" id="GO:0051287">
    <property type="term" value="F:NAD binding"/>
    <property type="evidence" value="ECO:0007669"/>
    <property type="project" value="InterPro"/>
</dbReference>
<dbReference type="GO" id="GO:0046872">
    <property type="term" value="F:metal ion binding"/>
    <property type="evidence" value="ECO:0007669"/>
    <property type="project" value="UniProtKB-KW"/>
</dbReference>
<feature type="binding site" evidence="8">
    <location>
        <position position="353"/>
    </location>
    <ligand>
        <name>substrate</name>
    </ligand>
</feature>
<feature type="binding site" evidence="9">
    <location>
        <position position="412"/>
    </location>
    <ligand>
        <name>Zn(2+)</name>
        <dbReference type="ChEBI" id="CHEBI:29105"/>
    </ligand>
</feature>
<feature type="binding site" evidence="9">
    <location>
        <position position="353"/>
    </location>
    <ligand>
        <name>Zn(2+)</name>
        <dbReference type="ChEBI" id="CHEBI:29105"/>
    </ligand>
</feature>
<feature type="binding site" evidence="9">
    <location>
        <position position="252"/>
    </location>
    <ligand>
        <name>Zn(2+)</name>
        <dbReference type="ChEBI" id="CHEBI:29105"/>
    </ligand>
</feature>
<evidence type="ECO:0000256" key="7">
    <source>
        <dbReference type="PIRSR" id="PIRSR000099-2"/>
    </source>
</evidence>
<sequence length="434" mass="46152">MAVIYLKKAKRTAATGEDQTAATVKKMLAEIETGGDTSALSYAERLDGFTGNPVVSRADIDAAAEEIPARLKSDIQYAYDRITSFARAQRASITEFETELSPGIWAGQKLIPMQSVGAYIPGGRYAHIASAIMSVATAREAGVGHITASSAPRANGLPHPAILYTAHLSGADTILALGGVQAVASMAFGLFGTPSANILVGPGNRFVAEAKRQLYGRTGIDLFAGPTEICIIADASSDPAIVAEDLVSQAEHGPDSPAWLITTSRELGTAVAARMTRHISTLPEPAKSAATAAWEDYGEIALCDTAEEAVSVSDSYAPEHLELHTQQNGWYTDKLKNYGSLFIGEETTVTYGDKCSGTNHILPTKGSGTYTGGLSVHKFLKIVTTQRMTREANRSLGQTAARISRLEGMEAHARAADIRLAKYFPEESFDTRPI</sequence>
<feature type="binding site" evidence="9">
    <location>
        <position position="249"/>
    </location>
    <ligand>
        <name>Zn(2+)</name>
        <dbReference type="ChEBI" id="CHEBI:29105"/>
    </ligand>
</feature>
<keyword evidence="12" id="KW-1185">Reference proteome</keyword>
<reference evidence="11 12" key="1">
    <citation type="submission" date="2019-12" db="EMBL/GenBank/DDBJ databases">
        <title>Complete genome sequence of Algicella marina strain 9Alg 56(T) isolated from the red alga Tichocarpus crinitus.</title>
        <authorList>
            <person name="Kim S.-G."/>
            <person name="Nedashkovskaya O.I."/>
        </authorList>
    </citation>
    <scope>NUCLEOTIDE SEQUENCE [LARGE SCALE GENOMIC DNA]</scope>
    <source>
        <strain evidence="11 12">9Alg 56</strain>
    </source>
</reference>
<dbReference type="CDD" id="cd06572">
    <property type="entry name" value="Histidinol_dh"/>
    <property type="match status" value="1"/>
</dbReference>
<dbReference type="Proteomes" id="UP000464495">
    <property type="component" value="Chromosome"/>
</dbReference>
<feature type="active site" description="Proton acceptor" evidence="6">
    <location>
        <position position="319"/>
    </location>
</feature>
<name>A0A6P1SZ71_9RHOB</name>
<protein>
    <recommendedName>
        <fullName evidence="4">Histidinol dehydrogenase homolog</fullName>
    </recommendedName>
</protein>
<organism evidence="11 12">
    <name type="scientific">Algicella marina</name>
    <dbReference type="NCBI Taxonomy" id="2683284"/>
    <lineage>
        <taxon>Bacteria</taxon>
        <taxon>Pseudomonadati</taxon>
        <taxon>Pseudomonadota</taxon>
        <taxon>Alphaproteobacteria</taxon>
        <taxon>Rhodobacterales</taxon>
        <taxon>Paracoccaceae</taxon>
        <taxon>Algicella</taxon>
    </lineage>
</organism>
<dbReference type="InterPro" id="IPR022695">
    <property type="entry name" value="Histidinol_DH_monofunct"/>
</dbReference>
<feature type="binding site" evidence="7">
    <location>
        <position position="119"/>
    </location>
    <ligand>
        <name>NAD(+)</name>
        <dbReference type="ChEBI" id="CHEBI:57540"/>
    </ligand>
</feature>
<feature type="binding site" evidence="8">
    <location>
        <position position="412"/>
    </location>
    <ligand>
        <name>substrate</name>
    </ligand>
</feature>
<accession>A0A6P1SZ71</accession>
<keyword evidence="1 9" id="KW-0479">Metal-binding</keyword>
<dbReference type="RefSeq" id="WP_161862328.1">
    <property type="nucleotide sequence ID" value="NZ_CP046620.1"/>
</dbReference>
<gene>
    <name evidence="11" type="primary">hisD</name>
    <name evidence="11" type="ORF">GO499_11575</name>
</gene>
<proteinExistence type="inferred from homology"/>
<dbReference type="PRINTS" id="PR00083">
    <property type="entry name" value="HOLDHDRGNASE"/>
</dbReference>
<dbReference type="KEGG" id="amaq:GO499_11575"/>
<feature type="binding site" evidence="8">
    <location>
        <position position="227"/>
    </location>
    <ligand>
        <name>substrate</name>
    </ligand>
</feature>
<dbReference type="Gene3D" id="1.20.5.1300">
    <property type="match status" value="1"/>
</dbReference>
<feature type="binding site" evidence="8">
    <location>
        <position position="252"/>
    </location>
    <ligand>
        <name>substrate</name>
    </ligand>
</feature>